<dbReference type="SUPFAM" id="SSF48498">
    <property type="entry name" value="Tetracyclin repressor-like, C-terminal domain"/>
    <property type="match status" value="1"/>
</dbReference>
<dbReference type="InterPro" id="IPR036271">
    <property type="entry name" value="Tet_transcr_reg_TetR-rel_C_sf"/>
</dbReference>
<accession>A0ABP8SRM6</accession>
<dbReference type="InterPro" id="IPR011075">
    <property type="entry name" value="TetR_C"/>
</dbReference>
<evidence type="ECO:0000313" key="4">
    <source>
        <dbReference type="EMBL" id="GAA4572759.1"/>
    </source>
</evidence>
<dbReference type="Proteomes" id="UP001500307">
    <property type="component" value="Unassembled WGS sequence"/>
</dbReference>
<dbReference type="PANTHER" id="PTHR47506:SF6">
    <property type="entry name" value="HTH-TYPE TRANSCRIPTIONAL REPRESSOR NEMR"/>
    <property type="match status" value="1"/>
</dbReference>
<dbReference type="EMBL" id="BAABGU010000019">
    <property type="protein sequence ID" value="GAA4572759.1"/>
    <property type="molecule type" value="Genomic_DNA"/>
</dbReference>
<comment type="caution">
    <text evidence="4">The sequence shown here is derived from an EMBL/GenBank/DDBJ whole genome shotgun (WGS) entry which is preliminary data.</text>
</comment>
<evidence type="ECO:0000313" key="5">
    <source>
        <dbReference type="Proteomes" id="UP001500307"/>
    </source>
</evidence>
<feature type="domain" description="Tetracyclin repressor-like C-terminal" evidence="3">
    <location>
        <begin position="86"/>
        <end position="192"/>
    </location>
</feature>
<evidence type="ECO:0000256" key="2">
    <source>
        <dbReference type="ARBA" id="ARBA00023163"/>
    </source>
</evidence>
<keyword evidence="5" id="KW-1185">Reference proteome</keyword>
<dbReference type="Gene3D" id="1.10.357.10">
    <property type="entry name" value="Tetracycline Repressor, domain 2"/>
    <property type="match status" value="1"/>
</dbReference>
<dbReference type="SUPFAM" id="SSF46689">
    <property type="entry name" value="Homeodomain-like"/>
    <property type="match status" value="1"/>
</dbReference>
<dbReference type="InterPro" id="IPR009057">
    <property type="entry name" value="Homeodomain-like_sf"/>
</dbReference>
<reference evidence="5" key="1">
    <citation type="journal article" date="2019" name="Int. J. Syst. Evol. Microbiol.">
        <title>The Global Catalogue of Microorganisms (GCM) 10K type strain sequencing project: providing services to taxonomists for standard genome sequencing and annotation.</title>
        <authorList>
            <consortium name="The Broad Institute Genomics Platform"/>
            <consortium name="The Broad Institute Genome Sequencing Center for Infectious Disease"/>
            <person name="Wu L."/>
            <person name="Ma J."/>
        </authorList>
    </citation>
    <scope>NUCLEOTIDE SEQUENCE [LARGE SCALE GENOMIC DNA]</scope>
    <source>
        <strain evidence="5">JCM 3175</strain>
    </source>
</reference>
<gene>
    <name evidence="4" type="ORF">GCM10023176_36360</name>
</gene>
<keyword evidence="1" id="KW-0805">Transcription regulation</keyword>
<proteinExistence type="predicted"/>
<dbReference type="PANTHER" id="PTHR47506">
    <property type="entry name" value="TRANSCRIPTIONAL REGULATORY PROTEIN"/>
    <property type="match status" value="1"/>
</dbReference>
<keyword evidence="2" id="KW-0804">Transcription</keyword>
<protein>
    <submittedName>
        <fullName evidence="4">TetR/AcrR family transcriptional regulator</fullName>
    </submittedName>
</protein>
<evidence type="ECO:0000259" key="3">
    <source>
        <dbReference type="Pfam" id="PF16925"/>
    </source>
</evidence>
<evidence type="ECO:0000256" key="1">
    <source>
        <dbReference type="ARBA" id="ARBA00023015"/>
    </source>
</evidence>
<dbReference type="Gene3D" id="1.10.10.60">
    <property type="entry name" value="Homeodomain-like"/>
    <property type="match status" value="1"/>
</dbReference>
<name>A0ABP8SRM6_9ACTN</name>
<organism evidence="4 5">
    <name type="scientific">Micromonospora coerulea</name>
    <dbReference type="NCBI Taxonomy" id="47856"/>
    <lineage>
        <taxon>Bacteria</taxon>
        <taxon>Bacillati</taxon>
        <taxon>Actinomycetota</taxon>
        <taxon>Actinomycetes</taxon>
        <taxon>Micromonosporales</taxon>
        <taxon>Micromonosporaceae</taxon>
        <taxon>Micromonospora</taxon>
    </lineage>
</organism>
<sequence length="207" mass="22099">MEREDGRRARGDRTRRRVAIRAAELASVNGLSGLTLGQLADNLQIGKSSVAAVFHTKQELQLAAIAAAGAIFEAAVVAPTSHLPPGLPRLRGLVEAWLRYVSEPVLPGGCFMVATAAEFDSRPGPIRDALAQLRREWIALLTREIEQAQAHGMPSELPAPLLAFEVDALLASANIAYNLLDDPDALDAVRRILGTRLGLTDIGSVSP</sequence>
<dbReference type="Pfam" id="PF16925">
    <property type="entry name" value="TetR_C_13"/>
    <property type="match status" value="1"/>
</dbReference>